<name>A0ABQ0LZI1_MYCCL</name>
<keyword evidence="4" id="KW-1185">Reference proteome</keyword>
<sequence>MSPTRLPRIWEHEFKPIARRVSIPRRASEHLVNDDTPYRLGVNFQDWHKHTLRAQQDGPNAQLRVLFCRLMRYACWRVELVVVSNNALRLNKQQKALLEELKSFIEAFGFEWIVAPRLANEELAHLYNSGQIHDILCDQVDPLTYGAGRILRNPNVSLSNQNADGDYDSSEVDHADLYAMADIISNPDVPFKHREDLICANLCISGHAGYSEDAQELARILSGTGLSRRICQAVVGTADAQALAQIMKQWVADVVEALLTAGVEHGDPEYGAHLQGIATSIENAGRIDGFDRDRLLWHLCPVTSADGGELLKSHATRFDLVQIGVLCREDKFWFHDHTMNVFTRRLYPAVIAHILDTAIREHKLTAQRDRSSRFFAAQRVVQYISTLDGGAFAHVHLPGPFFQRVTYSHNPEYPELALQYDLQLLDSIVEHELSGVQRVRRRRNEAGLAYVFASLTRQALPNLCREADARPAERSTALSASHKAPGSKVVVTPPPAPRKKKHEQDMEKGARGSKTLGRLWAETANAGGSSQASQSETHRVEQAASPSRRTRRKAPSKSKAINNKPKVAKGPMDGFFA</sequence>
<feature type="compositionally biased region" description="Low complexity" evidence="1">
    <location>
        <begin position="526"/>
        <end position="535"/>
    </location>
</feature>
<dbReference type="InterPro" id="IPR006086">
    <property type="entry name" value="XPG-I_dom"/>
</dbReference>
<feature type="domain" description="XPG-I" evidence="2">
    <location>
        <begin position="109"/>
        <end position="186"/>
    </location>
</feature>
<reference evidence="3" key="1">
    <citation type="submission" date="2014-09" db="EMBL/GenBank/DDBJ databases">
        <title>Genome sequence of the luminous mushroom Mycena chlorophos for searching fungal bioluminescence genes.</title>
        <authorList>
            <person name="Tanaka Y."/>
            <person name="Kasuga D."/>
            <person name="Oba Y."/>
            <person name="Hase S."/>
            <person name="Sato K."/>
            <person name="Oba Y."/>
            <person name="Sakakibara Y."/>
        </authorList>
    </citation>
    <scope>NUCLEOTIDE SEQUENCE</scope>
</reference>
<dbReference type="Pfam" id="PF00867">
    <property type="entry name" value="XPG_I"/>
    <property type="match status" value="1"/>
</dbReference>
<evidence type="ECO:0000313" key="3">
    <source>
        <dbReference type="EMBL" id="GAT55331.1"/>
    </source>
</evidence>
<protein>
    <recommendedName>
        <fullName evidence="2">XPG-I domain-containing protein</fullName>
    </recommendedName>
</protein>
<evidence type="ECO:0000313" key="4">
    <source>
        <dbReference type="Proteomes" id="UP000815677"/>
    </source>
</evidence>
<dbReference type="Gene3D" id="3.40.50.1010">
    <property type="entry name" value="5'-nuclease"/>
    <property type="match status" value="1"/>
</dbReference>
<organism evidence="3 4">
    <name type="scientific">Mycena chlorophos</name>
    <name type="common">Agaric fungus</name>
    <name type="synonym">Agaricus chlorophos</name>
    <dbReference type="NCBI Taxonomy" id="658473"/>
    <lineage>
        <taxon>Eukaryota</taxon>
        <taxon>Fungi</taxon>
        <taxon>Dikarya</taxon>
        <taxon>Basidiomycota</taxon>
        <taxon>Agaricomycotina</taxon>
        <taxon>Agaricomycetes</taxon>
        <taxon>Agaricomycetidae</taxon>
        <taxon>Agaricales</taxon>
        <taxon>Marasmiineae</taxon>
        <taxon>Mycenaceae</taxon>
        <taxon>Mycena</taxon>
    </lineage>
</organism>
<evidence type="ECO:0000259" key="2">
    <source>
        <dbReference type="Pfam" id="PF00867"/>
    </source>
</evidence>
<accession>A0ABQ0LZI1</accession>
<dbReference type="Proteomes" id="UP000815677">
    <property type="component" value="Unassembled WGS sequence"/>
</dbReference>
<gene>
    <name evidence="3" type="ORF">MCHLO_12111</name>
</gene>
<dbReference type="InterPro" id="IPR029060">
    <property type="entry name" value="PIN-like_dom_sf"/>
</dbReference>
<dbReference type="EMBL" id="DF848977">
    <property type="protein sequence ID" value="GAT55331.1"/>
    <property type="molecule type" value="Genomic_DNA"/>
</dbReference>
<dbReference type="SUPFAM" id="SSF88723">
    <property type="entry name" value="PIN domain-like"/>
    <property type="match status" value="1"/>
</dbReference>
<feature type="region of interest" description="Disordered" evidence="1">
    <location>
        <begin position="471"/>
        <end position="577"/>
    </location>
</feature>
<proteinExistence type="predicted"/>
<evidence type="ECO:0000256" key="1">
    <source>
        <dbReference type="SAM" id="MobiDB-lite"/>
    </source>
</evidence>